<proteinExistence type="predicted"/>
<feature type="non-terminal residue" evidence="8">
    <location>
        <position position="1"/>
    </location>
</feature>
<evidence type="ECO:0000259" key="7">
    <source>
        <dbReference type="PROSITE" id="PS50850"/>
    </source>
</evidence>
<dbReference type="EMBL" id="JAHZIK010000258">
    <property type="protein sequence ID" value="MBW7454829.1"/>
    <property type="molecule type" value="Genomic_DNA"/>
</dbReference>
<evidence type="ECO:0000256" key="4">
    <source>
        <dbReference type="ARBA" id="ARBA00022989"/>
    </source>
</evidence>
<keyword evidence="4 6" id="KW-1133">Transmembrane helix</keyword>
<evidence type="ECO:0000313" key="9">
    <source>
        <dbReference type="Proteomes" id="UP001519887"/>
    </source>
</evidence>
<feature type="transmembrane region" description="Helical" evidence="6">
    <location>
        <begin position="193"/>
        <end position="211"/>
    </location>
</feature>
<dbReference type="Gene3D" id="1.20.1250.20">
    <property type="entry name" value="MFS general substrate transporter like domains"/>
    <property type="match status" value="1"/>
</dbReference>
<protein>
    <submittedName>
        <fullName evidence="8">MFS transporter</fullName>
    </submittedName>
</protein>
<feature type="transmembrane region" description="Helical" evidence="6">
    <location>
        <begin position="54"/>
        <end position="76"/>
    </location>
</feature>
<comment type="caution">
    <text evidence="8">The sequence shown here is derived from an EMBL/GenBank/DDBJ whole genome shotgun (WGS) entry which is preliminary data.</text>
</comment>
<dbReference type="SUPFAM" id="SSF103473">
    <property type="entry name" value="MFS general substrate transporter"/>
    <property type="match status" value="1"/>
</dbReference>
<keyword evidence="2" id="KW-0813">Transport</keyword>
<dbReference type="InterPro" id="IPR036259">
    <property type="entry name" value="MFS_trans_sf"/>
</dbReference>
<evidence type="ECO:0000256" key="1">
    <source>
        <dbReference type="ARBA" id="ARBA00004651"/>
    </source>
</evidence>
<dbReference type="Pfam" id="PF07690">
    <property type="entry name" value="MFS_1"/>
    <property type="match status" value="1"/>
</dbReference>
<keyword evidence="3 6" id="KW-0812">Transmembrane</keyword>
<feature type="transmembrane region" description="Helical" evidence="6">
    <location>
        <begin position="250"/>
        <end position="270"/>
    </location>
</feature>
<keyword evidence="5 6" id="KW-0472">Membrane</keyword>
<dbReference type="InterPro" id="IPR020846">
    <property type="entry name" value="MFS_dom"/>
</dbReference>
<feature type="transmembrane region" description="Helical" evidence="6">
    <location>
        <begin position="163"/>
        <end position="181"/>
    </location>
</feature>
<feature type="transmembrane region" description="Helical" evidence="6">
    <location>
        <begin position="217"/>
        <end position="238"/>
    </location>
</feature>
<evidence type="ECO:0000256" key="2">
    <source>
        <dbReference type="ARBA" id="ARBA00022448"/>
    </source>
</evidence>
<feature type="transmembrane region" description="Helical" evidence="6">
    <location>
        <begin position="12"/>
        <end position="33"/>
    </location>
</feature>
<feature type="transmembrane region" description="Helical" evidence="6">
    <location>
        <begin position="123"/>
        <end position="143"/>
    </location>
</feature>
<feature type="domain" description="Major facilitator superfamily (MFS) profile" evidence="7">
    <location>
        <begin position="1"/>
        <end position="305"/>
    </location>
</feature>
<feature type="transmembrane region" description="Helical" evidence="6">
    <location>
        <begin position="82"/>
        <end position="102"/>
    </location>
</feature>
<reference evidence="8 9" key="1">
    <citation type="submission" date="2021-07" db="EMBL/GenBank/DDBJ databases">
        <title>Paenibacillus radiodurans sp. nov., isolated from the southeastern edge of Tengger Desert.</title>
        <authorList>
            <person name="Zhang G."/>
        </authorList>
    </citation>
    <scope>NUCLEOTIDE SEQUENCE [LARGE SCALE GENOMIC DNA]</scope>
    <source>
        <strain evidence="8 9">CCM 7311</strain>
    </source>
</reference>
<dbReference type="CDD" id="cd17489">
    <property type="entry name" value="MFS_YfcJ_like"/>
    <property type="match status" value="1"/>
</dbReference>
<dbReference type="PROSITE" id="PS50850">
    <property type="entry name" value="MFS"/>
    <property type="match status" value="1"/>
</dbReference>
<keyword evidence="9" id="KW-1185">Reference proteome</keyword>
<dbReference type="InterPro" id="IPR052714">
    <property type="entry name" value="MFS_Exporter"/>
</dbReference>
<dbReference type="PANTHER" id="PTHR23531:SF2">
    <property type="entry name" value="PERMEASE"/>
    <property type="match status" value="1"/>
</dbReference>
<evidence type="ECO:0000256" key="3">
    <source>
        <dbReference type="ARBA" id="ARBA00022692"/>
    </source>
</evidence>
<feature type="transmembrane region" description="Helical" evidence="6">
    <location>
        <begin position="282"/>
        <end position="300"/>
    </location>
</feature>
<comment type="subcellular location">
    <subcellularLocation>
        <location evidence="1">Cell membrane</location>
        <topology evidence="1">Multi-pass membrane protein</topology>
    </subcellularLocation>
</comment>
<accession>A0ABS7C1Q5</accession>
<dbReference type="InterPro" id="IPR011701">
    <property type="entry name" value="MFS"/>
</dbReference>
<evidence type="ECO:0000256" key="5">
    <source>
        <dbReference type="ARBA" id="ARBA00023136"/>
    </source>
</evidence>
<sequence length="314" mass="33623">LALFFASTLLYPAIHSLLLLLALRAIHGGSYGMSSTMTGAMAAELIPAARKGEGIGYFSMFMSLAMVIGPFLGLTLVHQANYTVLFIVCICLTAFSLLFGFLTKEAPKEASVKNKPFSLSWSSIVEAKALPVSLAGFVLAFSYSSLTSFISVFAKEIDLTEVASYFFVVFAVMIVLPRPIIGKIFDRYGEHVLAYPGIALFVIGMLILGSAHSPAVFLLSGAVIGLGHGAIIPCFQTVALRSAPSGRSGLATGTFFLMFDLGYGIGSYVLGVVAQHTHYETMYHIAGLLVILSGVVYYVLHHRVQSRTQLGKAV</sequence>
<evidence type="ECO:0000313" key="8">
    <source>
        <dbReference type="EMBL" id="MBW7454829.1"/>
    </source>
</evidence>
<gene>
    <name evidence="8" type="ORF">K0U00_12370</name>
</gene>
<name>A0ABS7C1Q5_9BACL</name>
<organism evidence="8 9">
    <name type="scientific">Paenibacillus sepulcri</name>
    <dbReference type="NCBI Taxonomy" id="359917"/>
    <lineage>
        <taxon>Bacteria</taxon>
        <taxon>Bacillati</taxon>
        <taxon>Bacillota</taxon>
        <taxon>Bacilli</taxon>
        <taxon>Bacillales</taxon>
        <taxon>Paenibacillaceae</taxon>
        <taxon>Paenibacillus</taxon>
    </lineage>
</organism>
<dbReference type="PANTHER" id="PTHR23531">
    <property type="entry name" value="QUINOLENE RESISTANCE PROTEIN NORA"/>
    <property type="match status" value="1"/>
</dbReference>
<evidence type="ECO:0000256" key="6">
    <source>
        <dbReference type="SAM" id="Phobius"/>
    </source>
</evidence>
<dbReference type="Proteomes" id="UP001519887">
    <property type="component" value="Unassembled WGS sequence"/>
</dbReference>